<dbReference type="Proteomes" id="UP000237271">
    <property type="component" value="Unassembled WGS sequence"/>
</dbReference>
<dbReference type="OrthoDB" id="118748at2759"/>
<proteinExistence type="predicted"/>
<dbReference type="EMBL" id="NCKW01016831">
    <property type="protein sequence ID" value="POM60774.1"/>
    <property type="molecule type" value="Genomic_DNA"/>
</dbReference>
<accession>A0A2P4X5D9</accession>
<sequence>MLPSLSSKWGAKLQVLIPATSEPSSVLTRRNALVELKKIDSIRISSAGKGRYAVEVFLNSSTVNSCLGLSTESMGPTVRIERELWEFKDLANELHGIVNSAHARERCDLCSAILNWYVFGENPDGVLLKFMGNERIARKLTKFMEDLLTTTIKYTSNDTQSCCSGQSFIPVAVHKFLLSHPATCDAA</sequence>
<comment type="caution">
    <text evidence="1">The sequence shown here is derived from an EMBL/GenBank/DDBJ whole genome shotgun (WGS) entry which is preliminary data.</text>
</comment>
<dbReference type="AlphaFoldDB" id="A0A2P4X5D9"/>
<gene>
    <name evidence="1" type="ORF">PHPALM_30326</name>
</gene>
<keyword evidence="2" id="KW-1185">Reference proteome</keyword>
<name>A0A2P4X5D9_9STRA</name>
<reference evidence="1 2" key="1">
    <citation type="journal article" date="2017" name="Genome Biol. Evol.">
        <title>Phytophthora megakarya and P. palmivora, closely related causal agents of cacao black pod rot, underwent increases in genome sizes and gene numbers by different mechanisms.</title>
        <authorList>
            <person name="Ali S.S."/>
            <person name="Shao J."/>
            <person name="Lary D.J."/>
            <person name="Kronmiller B."/>
            <person name="Shen D."/>
            <person name="Strem M.D."/>
            <person name="Amoako-Attah I."/>
            <person name="Akrofi A.Y."/>
            <person name="Begoude B.A."/>
            <person name="Ten Hoopen G.M."/>
            <person name="Coulibaly K."/>
            <person name="Kebe B.I."/>
            <person name="Melnick R.L."/>
            <person name="Guiltinan M.J."/>
            <person name="Tyler B.M."/>
            <person name="Meinhardt L.W."/>
            <person name="Bailey B.A."/>
        </authorList>
    </citation>
    <scope>NUCLEOTIDE SEQUENCE [LARGE SCALE GENOMIC DNA]</scope>
    <source>
        <strain evidence="2">sbr112.9</strain>
    </source>
</reference>
<organism evidence="1 2">
    <name type="scientific">Phytophthora palmivora</name>
    <dbReference type="NCBI Taxonomy" id="4796"/>
    <lineage>
        <taxon>Eukaryota</taxon>
        <taxon>Sar</taxon>
        <taxon>Stramenopiles</taxon>
        <taxon>Oomycota</taxon>
        <taxon>Peronosporomycetes</taxon>
        <taxon>Peronosporales</taxon>
        <taxon>Peronosporaceae</taxon>
        <taxon>Phytophthora</taxon>
    </lineage>
</organism>
<protein>
    <submittedName>
        <fullName evidence="1">Uncharacterized protein</fullName>
    </submittedName>
</protein>
<evidence type="ECO:0000313" key="2">
    <source>
        <dbReference type="Proteomes" id="UP000237271"/>
    </source>
</evidence>
<evidence type="ECO:0000313" key="1">
    <source>
        <dbReference type="EMBL" id="POM60774.1"/>
    </source>
</evidence>